<comment type="caution">
    <text evidence="12">The sequence shown here is derived from an EMBL/GenBank/DDBJ whole genome shotgun (WGS) entry which is preliminary data.</text>
</comment>
<name>A0A923RLY1_9FIRM</name>
<evidence type="ECO:0000256" key="10">
    <source>
        <dbReference type="PIRSR" id="PIRSR006816-2"/>
    </source>
</evidence>
<evidence type="ECO:0000256" key="2">
    <source>
        <dbReference type="ARBA" id="ARBA00022630"/>
    </source>
</evidence>
<accession>A0A923RLY1</accession>
<reference evidence="12" key="1">
    <citation type="submission" date="2020-08" db="EMBL/GenBank/DDBJ databases">
        <title>Genome public.</title>
        <authorList>
            <person name="Liu C."/>
            <person name="Sun Q."/>
        </authorList>
    </citation>
    <scope>NUCLEOTIDE SEQUENCE</scope>
    <source>
        <strain evidence="12">NSJ-68</strain>
    </source>
</reference>
<protein>
    <submittedName>
        <fullName evidence="12">FAD/NAD(P)-binding protein</fullName>
    </submittedName>
</protein>
<keyword evidence="5" id="KW-0274">FAD</keyword>
<dbReference type="Pfam" id="PF00175">
    <property type="entry name" value="NAD_binding_1"/>
    <property type="match status" value="1"/>
</dbReference>
<keyword evidence="8 10" id="KW-0411">Iron-sulfur</keyword>
<dbReference type="EMBL" id="JACOOR010000004">
    <property type="protein sequence ID" value="MBC5659737.1"/>
    <property type="molecule type" value="Genomic_DNA"/>
</dbReference>
<dbReference type="GO" id="GO:0050660">
    <property type="term" value="F:flavin adenine dinucleotide binding"/>
    <property type="evidence" value="ECO:0007669"/>
    <property type="project" value="InterPro"/>
</dbReference>
<dbReference type="InterPro" id="IPR017938">
    <property type="entry name" value="Riboflavin_synthase-like_b-brl"/>
</dbReference>
<feature type="binding site" evidence="10">
    <location>
        <position position="261"/>
    </location>
    <ligand>
        <name>[2Fe-2S] cluster</name>
        <dbReference type="ChEBI" id="CHEBI:190135"/>
    </ligand>
</feature>
<comment type="cofactor">
    <cofactor evidence="9">
        <name>[2Fe-2S] cluster</name>
        <dbReference type="ChEBI" id="CHEBI:190135"/>
    </cofactor>
</comment>
<keyword evidence="3 10" id="KW-0001">2Fe-2S</keyword>
<keyword evidence="6" id="KW-0249">Electron transport</keyword>
<dbReference type="PANTHER" id="PTHR43513">
    <property type="entry name" value="DIHYDROOROTATE DEHYDROGENASE B (NAD(+)), ELECTRON TRANSFER SUBUNIT"/>
    <property type="match status" value="1"/>
</dbReference>
<evidence type="ECO:0000259" key="11">
    <source>
        <dbReference type="PROSITE" id="PS51384"/>
    </source>
</evidence>
<dbReference type="InterPro" id="IPR050353">
    <property type="entry name" value="PyrK_electron_transfer"/>
</dbReference>
<dbReference type="InterPro" id="IPR001433">
    <property type="entry name" value="OxRdtase_FAD/NAD-bd"/>
</dbReference>
<dbReference type="InterPro" id="IPR037117">
    <property type="entry name" value="Dihydroorotate_DH_ele_sf"/>
</dbReference>
<evidence type="ECO:0000313" key="13">
    <source>
        <dbReference type="Proteomes" id="UP000649345"/>
    </source>
</evidence>
<dbReference type="PANTHER" id="PTHR43513:SF1">
    <property type="entry name" value="ANAEROBIC SULFITE REDUCTASE SUBUNIT B"/>
    <property type="match status" value="1"/>
</dbReference>
<dbReference type="SUPFAM" id="SSF52343">
    <property type="entry name" value="Ferredoxin reductase-like, C-terminal NADP-linked domain"/>
    <property type="match status" value="1"/>
</dbReference>
<dbReference type="SUPFAM" id="SSF63380">
    <property type="entry name" value="Riboflavin synthase domain-like"/>
    <property type="match status" value="1"/>
</dbReference>
<feature type="binding site" evidence="10">
    <location>
        <position position="269"/>
    </location>
    <ligand>
        <name>[2Fe-2S] cluster</name>
        <dbReference type="ChEBI" id="CHEBI:190135"/>
    </ligand>
</feature>
<evidence type="ECO:0000256" key="7">
    <source>
        <dbReference type="ARBA" id="ARBA00023004"/>
    </source>
</evidence>
<dbReference type="PIRSF" id="PIRSF006816">
    <property type="entry name" value="Cyc3_hyd_g"/>
    <property type="match status" value="1"/>
</dbReference>
<dbReference type="InterPro" id="IPR019480">
    <property type="entry name" value="Dihydroorotate_DH_Fe-S-bd"/>
</dbReference>
<dbReference type="InterPro" id="IPR017927">
    <property type="entry name" value="FAD-bd_FR_type"/>
</dbReference>
<dbReference type="Gene3D" id="2.40.30.10">
    <property type="entry name" value="Translation factors"/>
    <property type="match status" value="1"/>
</dbReference>
<dbReference type="Gene3D" id="2.10.240.10">
    <property type="entry name" value="Dihydroorotate dehydrogenase, electron transfer subunit"/>
    <property type="match status" value="1"/>
</dbReference>
<dbReference type="InterPro" id="IPR039261">
    <property type="entry name" value="FNR_nucleotide-bd"/>
</dbReference>
<keyword evidence="2" id="KW-0285">Flavoprotein</keyword>
<evidence type="ECO:0000256" key="5">
    <source>
        <dbReference type="ARBA" id="ARBA00022827"/>
    </source>
</evidence>
<keyword evidence="4 10" id="KW-0479">Metal-binding</keyword>
<dbReference type="InterPro" id="IPR008333">
    <property type="entry name" value="Cbr1-like_FAD-bd_dom"/>
</dbReference>
<evidence type="ECO:0000256" key="8">
    <source>
        <dbReference type="ARBA" id="ARBA00023014"/>
    </source>
</evidence>
<dbReference type="InterPro" id="IPR012165">
    <property type="entry name" value="Cyt_c3_hydrogenase_gsu"/>
</dbReference>
<sequence>MSECTCGGHANDIRVDALIPMIGVVTDIRTETPDVKTFRVVGRDGKKLFEHMPGQCAMVSVLGVGEAMFSITSSPTNKEYQEFSIKRCGTLTDYLHGMNVGDEITVRGPYGNAFPVETALKKQNLLFIAGGIGLAPLRSVINYVLDNRDNYGTVDILYGSRSADDLVQLKEIQEVWMKTPGVNVYLTIDREQEGWDGHVGFVPSYLKEIGFDTNKTVLVCGPPIMIKFVLAGLMELGFNKTQVYTTLELRMKCGIGKCGRCNIGSKYVCKDGPVFRCDEIDELPPEY</sequence>
<dbReference type="GO" id="GO:0046872">
    <property type="term" value="F:metal ion binding"/>
    <property type="evidence" value="ECO:0007669"/>
    <property type="project" value="UniProtKB-KW"/>
</dbReference>
<keyword evidence="13" id="KW-1185">Reference proteome</keyword>
<dbReference type="RefSeq" id="WP_186872044.1">
    <property type="nucleotide sequence ID" value="NZ_JACOOR010000004.1"/>
</dbReference>
<keyword evidence="1" id="KW-0813">Transport</keyword>
<feature type="binding site" evidence="10">
    <location>
        <position position="253"/>
    </location>
    <ligand>
        <name>[2Fe-2S] cluster</name>
        <dbReference type="ChEBI" id="CHEBI:190135"/>
    </ligand>
</feature>
<evidence type="ECO:0000256" key="1">
    <source>
        <dbReference type="ARBA" id="ARBA00022448"/>
    </source>
</evidence>
<evidence type="ECO:0000313" key="12">
    <source>
        <dbReference type="EMBL" id="MBC5659737.1"/>
    </source>
</evidence>
<feature type="binding site" evidence="10">
    <location>
        <position position="258"/>
    </location>
    <ligand>
        <name>[2Fe-2S] cluster</name>
        <dbReference type="ChEBI" id="CHEBI:190135"/>
    </ligand>
</feature>
<organism evidence="12 13">
    <name type="scientific">Anaerosacchariphilus hominis</name>
    <dbReference type="NCBI Taxonomy" id="2763017"/>
    <lineage>
        <taxon>Bacteria</taxon>
        <taxon>Bacillati</taxon>
        <taxon>Bacillota</taxon>
        <taxon>Clostridia</taxon>
        <taxon>Lachnospirales</taxon>
        <taxon>Lachnospiraceae</taxon>
        <taxon>Anaerosacchariphilus</taxon>
    </lineage>
</organism>
<dbReference type="Pfam" id="PF00970">
    <property type="entry name" value="FAD_binding_6"/>
    <property type="match status" value="1"/>
</dbReference>
<dbReference type="Pfam" id="PF10418">
    <property type="entry name" value="DHODB_Fe-S_bind"/>
    <property type="match status" value="1"/>
</dbReference>
<dbReference type="GO" id="GO:0016491">
    <property type="term" value="F:oxidoreductase activity"/>
    <property type="evidence" value="ECO:0007669"/>
    <property type="project" value="InterPro"/>
</dbReference>
<comment type="cofactor">
    <cofactor evidence="10">
        <name>[2Fe-2S] cluster</name>
        <dbReference type="ChEBI" id="CHEBI:190135"/>
    </cofactor>
    <text evidence="10">Binds 1 [2Fe-2S] cluster per subunit.</text>
</comment>
<dbReference type="PRINTS" id="PR00371">
    <property type="entry name" value="FPNCR"/>
</dbReference>
<gene>
    <name evidence="12" type="ORF">H8S44_08135</name>
</gene>
<keyword evidence="7 10" id="KW-0408">Iron</keyword>
<dbReference type="AlphaFoldDB" id="A0A923RLY1"/>
<dbReference type="GO" id="GO:0006221">
    <property type="term" value="P:pyrimidine nucleotide biosynthetic process"/>
    <property type="evidence" value="ECO:0007669"/>
    <property type="project" value="InterPro"/>
</dbReference>
<dbReference type="Gene3D" id="3.40.50.80">
    <property type="entry name" value="Nucleotide-binding domain of ferredoxin-NADP reductase (FNR) module"/>
    <property type="match status" value="1"/>
</dbReference>
<feature type="domain" description="FAD-binding FR-type" evidence="11">
    <location>
        <begin position="18"/>
        <end position="116"/>
    </location>
</feature>
<proteinExistence type="predicted"/>
<dbReference type="InterPro" id="IPR001709">
    <property type="entry name" value="Flavoprot_Pyr_Nucl_cyt_Rdtase"/>
</dbReference>
<evidence type="ECO:0000256" key="3">
    <source>
        <dbReference type="ARBA" id="ARBA00022714"/>
    </source>
</evidence>
<evidence type="ECO:0000256" key="9">
    <source>
        <dbReference type="ARBA" id="ARBA00034078"/>
    </source>
</evidence>
<evidence type="ECO:0000256" key="6">
    <source>
        <dbReference type="ARBA" id="ARBA00022982"/>
    </source>
</evidence>
<evidence type="ECO:0000256" key="4">
    <source>
        <dbReference type="ARBA" id="ARBA00022723"/>
    </source>
</evidence>
<dbReference type="PRINTS" id="PR00406">
    <property type="entry name" value="CYTB5RDTASE"/>
</dbReference>
<dbReference type="Proteomes" id="UP000649345">
    <property type="component" value="Unassembled WGS sequence"/>
</dbReference>
<dbReference type="GO" id="GO:0051537">
    <property type="term" value="F:2 iron, 2 sulfur cluster binding"/>
    <property type="evidence" value="ECO:0007669"/>
    <property type="project" value="UniProtKB-KW"/>
</dbReference>
<dbReference type="CDD" id="cd06221">
    <property type="entry name" value="sulfite_reductase_like"/>
    <property type="match status" value="1"/>
</dbReference>
<dbReference type="PROSITE" id="PS51384">
    <property type="entry name" value="FAD_FR"/>
    <property type="match status" value="1"/>
</dbReference>